<evidence type="ECO:0000313" key="3">
    <source>
        <dbReference type="EMBL" id="TIH99092.1"/>
    </source>
</evidence>
<dbReference type="RefSeq" id="WP_024409877.1">
    <property type="nucleotide sequence ID" value="NZ_JAIMDZ010000056.1"/>
</dbReference>
<dbReference type="Proteomes" id="UP000278566">
    <property type="component" value="Unassembled WGS sequence"/>
</dbReference>
<evidence type="ECO:0000313" key="4">
    <source>
        <dbReference type="Proteomes" id="UP000273973"/>
    </source>
</evidence>
<dbReference type="EMBL" id="RRZO01000023">
    <property type="protein sequence ID" value="RRN51167.1"/>
    <property type="molecule type" value="Genomic_DNA"/>
</dbReference>
<organism evidence="2 4">
    <name type="scientific">Streptococcus suis</name>
    <dbReference type="NCBI Taxonomy" id="1307"/>
    <lineage>
        <taxon>Bacteria</taxon>
        <taxon>Bacillati</taxon>
        <taxon>Bacillota</taxon>
        <taxon>Bacilli</taxon>
        <taxon>Lactobacillales</taxon>
        <taxon>Streptococcaceae</taxon>
        <taxon>Streptococcus</taxon>
    </lineage>
</organism>
<reference evidence="1 5" key="1">
    <citation type="submission" date="2018-11" db="EMBL/GenBank/DDBJ databases">
        <title>Changes in penicillin susceptibility of Streptococcus suis isolates by amino acid alterations in the penicillin-binding protein.</title>
        <authorList>
            <person name="Niemann L."/>
            <person name="Eichhorn I."/>
        </authorList>
    </citation>
    <scope>NUCLEOTIDE SEQUENCE [LARGE SCALE GENOMIC DNA]</scope>
    <source>
        <strain evidence="1 5">IMT40738</strain>
    </source>
</reference>
<reference evidence="2 4" key="3">
    <citation type="submission" date="2018-12" db="EMBL/GenBank/DDBJ databases">
        <title>Whole-genome sequences of fifteen clinical Streptococcus suis strains isolated from pigs between 2006 and 2018.</title>
        <authorList>
            <person name="Stevens M.J.A."/>
            <person name="Cernela N."/>
            <person name="Spoerry Serrano N."/>
            <person name="Schmitt S."/>
            <person name="Schrenzel J."/>
            <person name="Stephan R."/>
        </authorList>
    </citation>
    <scope>NUCLEOTIDE SEQUENCE [LARGE SCALE GENOMIC DNA]</scope>
    <source>
        <strain evidence="2 4">SS1014</strain>
    </source>
</reference>
<evidence type="ECO:0000313" key="5">
    <source>
        <dbReference type="Proteomes" id="UP000278566"/>
    </source>
</evidence>
<dbReference type="Proteomes" id="UP000309259">
    <property type="component" value="Unassembled WGS sequence"/>
</dbReference>
<dbReference type="EMBL" id="RSDG01000047">
    <property type="protein sequence ID" value="RRR47813.1"/>
    <property type="molecule type" value="Genomic_DNA"/>
</dbReference>
<protein>
    <submittedName>
        <fullName evidence="2">Uncharacterized protein</fullName>
    </submittedName>
</protein>
<dbReference type="EMBL" id="SSXL01000056">
    <property type="protein sequence ID" value="TIH99092.1"/>
    <property type="molecule type" value="Genomic_DNA"/>
</dbReference>
<evidence type="ECO:0000313" key="1">
    <source>
        <dbReference type="EMBL" id="RRN51167.1"/>
    </source>
</evidence>
<name>A0A426T3P8_STRSU</name>
<gene>
    <name evidence="1" type="ORF">EI220_05230</name>
    <name evidence="2" type="ORF">EJA00_07080</name>
    <name evidence="3" type="ORF">FAJ35_11005</name>
</gene>
<evidence type="ECO:0000313" key="6">
    <source>
        <dbReference type="Proteomes" id="UP000309259"/>
    </source>
</evidence>
<comment type="caution">
    <text evidence="2">The sequence shown here is derived from an EMBL/GenBank/DDBJ whole genome shotgun (WGS) entry which is preliminary data.</text>
</comment>
<sequence>MRKLTDKEQDLLLYAGGFVDVETNLKQTLDSLEHIIYLFVVSERVQHDNQKYIVDKLTEATHALRELLKNDGENFSLDQLKVVD</sequence>
<dbReference type="AlphaFoldDB" id="A0A426T3P8"/>
<proteinExistence type="predicted"/>
<reference evidence="3 6" key="4">
    <citation type="submission" date="2019-04" db="EMBL/GenBank/DDBJ databases">
        <title>Genome analysis of Streptococcus suis strain WUSS327.</title>
        <authorList>
            <person name="Chen H."/>
            <person name="Gao X."/>
            <person name="Wu Z."/>
        </authorList>
    </citation>
    <scope>NUCLEOTIDE SEQUENCE [LARGE SCALE GENOMIC DNA]</scope>
    <source>
        <strain evidence="3 6">WUSS327</strain>
    </source>
</reference>
<dbReference type="Proteomes" id="UP000273973">
    <property type="component" value="Unassembled WGS sequence"/>
</dbReference>
<reference evidence="2 4" key="2">
    <citation type="submission" date="2018-11" db="EMBL/GenBank/DDBJ databases">
        <authorList>
            <person name="Stevens M.J."/>
            <person name="Cernela N."/>
            <person name="Spoerry Serrano N."/>
            <person name="Schmitt S."/>
            <person name="Schrenzel J."/>
            <person name="Stephan R."/>
        </authorList>
    </citation>
    <scope>NUCLEOTIDE SEQUENCE [LARGE SCALE GENOMIC DNA]</scope>
    <source>
        <strain evidence="2 4">SS1014</strain>
    </source>
</reference>
<evidence type="ECO:0000313" key="2">
    <source>
        <dbReference type="EMBL" id="RRR47813.1"/>
    </source>
</evidence>
<accession>A0A426T3P8</accession>